<dbReference type="HOGENOM" id="CLU_597221_0_0_1"/>
<keyword evidence="2" id="KW-1185">Reference proteome</keyword>
<dbReference type="AlphaFoldDB" id="A0A067SL07"/>
<accession>A0A067SL07</accession>
<name>A0A067SL07_GALM3</name>
<dbReference type="OrthoDB" id="3062612at2759"/>
<dbReference type="EMBL" id="KL142392">
    <property type="protein sequence ID" value="KDR71581.1"/>
    <property type="molecule type" value="Genomic_DNA"/>
</dbReference>
<evidence type="ECO:0000313" key="1">
    <source>
        <dbReference type="EMBL" id="KDR71581.1"/>
    </source>
</evidence>
<gene>
    <name evidence="1" type="ORF">GALMADRAFT_253923</name>
</gene>
<organism evidence="1 2">
    <name type="scientific">Galerina marginata (strain CBS 339.88)</name>
    <dbReference type="NCBI Taxonomy" id="685588"/>
    <lineage>
        <taxon>Eukaryota</taxon>
        <taxon>Fungi</taxon>
        <taxon>Dikarya</taxon>
        <taxon>Basidiomycota</taxon>
        <taxon>Agaricomycotina</taxon>
        <taxon>Agaricomycetes</taxon>
        <taxon>Agaricomycetidae</taxon>
        <taxon>Agaricales</taxon>
        <taxon>Agaricineae</taxon>
        <taxon>Strophariaceae</taxon>
        <taxon>Galerina</taxon>
    </lineage>
</organism>
<reference evidence="2" key="1">
    <citation type="journal article" date="2014" name="Proc. Natl. Acad. Sci. U.S.A.">
        <title>Extensive sampling of basidiomycete genomes demonstrates inadequacy of the white-rot/brown-rot paradigm for wood decay fungi.</title>
        <authorList>
            <person name="Riley R."/>
            <person name="Salamov A.A."/>
            <person name="Brown D.W."/>
            <person name="Nagy L.G."/>
            <person name="Floudas D."/>
            <person name="Held B.W."/>
            <person name="Levasseur A."/>
            <person name="Lombard V."/>
            <person name="Morin E."/>
            <person name="Otillar R."/>
            <person name="Lindquist E.A."/>
            <person name="Sun H."/>
            <person name="LaButti K.M."/>
            <person name="Schmutz J."/>
            <person name="Jabbour D."/>
            <person name="Luo H."/>
            <person name="Baker S.E."/>
            <person name="Pisabarro A.G."/>
            <person name="Walton J.D."/>
            <person name="Blanchette R.A."/>
            <person name="Henrissat B."/>
            <person name="Martin F."/>
            <person name="Cullen D."/>
            <person name="Hibbett D.S."/>
            <person name="Grigoriev I.V."/>
        </authorList>
    </citation>
    <scope>NUCLEOTIDE SEQUENCE [LARGE SCALE GENOMIC DNA]</scope>
    <source>
        <strain evidence="2">CBS 339.88</strain>
    </source>
</reference>
<protein>
    <submittedName>
        <fullName evidence="1">Uncharacterized protein</fullName>
    </submittedName>
</protein>
<dbReference type="Proteomes" id="UP000027222">
    <property type="component" value="Unassembled WGS sequence"/>
</dbReference>
<proteinExistence type="predicted"/>
<sequence>MVDIHDIPPEILATAFELGIYSEGISFLRPLAKVCRSWREIIDHTPRLWGIILIRKRTSSKALERQIAKAKASPLSITISPGTSVGRYKNPIAQLTKLSSNWVIADIGTQFISPCLWVDLHRSLEELSLSRDAPAYDDPGPFFEGVDTLTKRETKLRSFTATGLSRSWVLGFLGPSIRHFGLIRGLNNVIEPGNYMAIRNRCRISDTWDYLARVPEATSIELKDLRHTHPHSLTPPHVHLLKLRNLKATSVLHLSSVLASVAAPSLQTLSVNQNPPNIEQAWSWNNARRYSLPMAPLFTQWSAPGFVPTHLHTLELLNCLEVGDVPYFIRWLERLPNLVRLFVEDEADAFGRAANNGEANFYNALASPLTADDGHTSWLCPSLMILYLIADHEISDLIAIARARGGIIPTAYDIPPPNRLRRLEAHLCATSEADDVDYIRSVIDNAYCICTNCGLNV</sequence>
<evidence type="ECO:0000313" key="2">
    <source>
        <dbReference type="Proteomes" id="UP000027222"/>
    </source>
</evidence>